<comment type="caution">
    <text evidence="2">The sequence shown here is derived from an EMBL/GenBank/DDBJ whole genome shotgun (WGS) entry which is preliminary data.</text>
</comment>
<dbReference type="InterPro" id="IPR056920">
    <property type="entry name" value="PRTase-CE"/>
</dbReference>
<dbReference type="RefSeq" id="WP_115861907.1">
    <property type="nucleotide sequence ID" value="NZ_QTSU01000005.1"/>
</dbReference>
<dbReference type="Proteomes" id="UP000264492">
    <property type="component" value="Unassembled WGS sequence"/>
</dbReference>
<organism evidence="2 3">
    <name type="scientific">Lysobacter silvisoli</name>
    <dbReference type="NCBI Taxonomy" id="2293254"/>
    <lineage>
        <taxon>Bacteria</taxon>
        <taxon>Pseudomonadati</taxon>
        <taxon>Pseudomonadota</taxon>
        <taxon>Gammaproteobacteria</taxon>
        <taxon>Lysobacterales</taxon>
        <taxon>Lysobacteraceae</taxon>
        <taxon>Lysobacter</taxon>
    </lineage>
</organism>
<accession>A0A371JWP8</accession>
<dbReference type="OrthoDB" id="8427993at2"/>
<gene>
    <name evidence="2" type="ORF">DX914_19340</name>
</gene>
<dbReference type="Pfam" id="PF24390">
    <property type="entry name" value="PRTase-CE"/>
    <property type="match status" value="1"/>
</dbReference>
<feature type="domain" description="PRTase-CE" evidence="1">
    <location>
        <begin position="54"/>
        <end position="349"/>
    </location>
</feature>
<evidence type="ECO:0000313" key="2">
    <source>
        <dbReference type="EMBL" id="RDZ26017.1"/>
    </source>
</evidence>
<evidence type="ECO:0000259" key="1">
    <source>
        <dbReference type="Pfam" id="PF24390"/>
    </source>
</evidence>
<keyword evidence="3" id="KW-1185">Reference proteome</keyword>
<evidence type="ECO:0000313" key="3">
    <source>
        <dbReference type="Proteomes" id="UP000264492"/>
    </source>
</evidence>
<reference evidence="2 3" key="1">
    <citation type="submission" date="2018-08" db="EMBL/GenBank/DDBJ databases">
        <title>Lysobacter sp. zong2l5, whole genome shotgun sequence.</title>
        <authorList>
            <person name="Zhang X."/>
            <person name="Feng G."/>
            <person name="Zhu H."/>
        </authorList>
    </citation>
    <scope>NUCLEOTIDE SEQUENCE [LARGE SCALE GENOMIC DNA]</scope>
    <source>
        <strain evidence="3">zong2l5</strain>
    </source>
</reference>
<sequence>MRDENAIQLLAKVMSWTEDSALQVRSLQLLADFKYDSYQRFGPGRKFIESLALWLNQFDPSDREAALELVRDKLVFLSDDELSHLVTTAYPDLVIQERLRIVAEENAIPLHRVREIASHPRFNELRIKSLFLGLSDGARTNELRRASFGEISNEQIWQAYELGDNKVDDMLEELKDALEQAGSNSEQSRFNLIWLLDDFSGSGNTYIRYDTKNRRFKGKLQKIYSRLHRGDLVDRSNYEVYLLLYVATRQAIDHIEYWAERFTSEKGYKPLQLRVLCPIENEVRLVDSMSAPLLKLIHAQKNYDERAHDKHTLVGGTEDARLGFAGCALPVVLAHNTPNNSIYLLWGPELLKPFGLFPRVSRHREF</sequence>
<protein>
    <recommendedName>
        <fullName evidence="1">PRTase-CE domain-containing protein</fullName>
    </recommendedName>
</protein>
<name>A0A371JWP8_9GAMM</name>
<proteinExistence type="predicted"/>
<dbReference type="AlphaFoldDB" id="A0A371JWP8"/>
<dbReference type="EMBL" id="QTSU01000005">
    <property type="protein sequence ID" value="RDZ26017.1"/>
    <property type="molecule type" value="Genomic_DNA"/>
</dbReference>